<dbReference type="Gene3D" id="3.40.630.30">
    <property type="match status" value="1"/>
</dbReference>
<evidence type="ECO:0000259" key="1">
    <source>
        <dbReference type="PROSITE" id="PS51186"/>
    </source>
</evidence>
<accession>A0ABR9G3Z6</accession>
<name>A0ABR9G3Z6_9GAMM</name>
<sequence length="177" mass="20149">MVASAVERQVVAVEALRLHLRLARMEDARVVGVLIRRVLRRWVLPDQSRKVAAALLARSSAKAMREKIQEGQRFHLAYLDDVLVGVSAMRDDTHLVQFFVSTRYQGRGIARRLWWRTLRDAQRRAGTRRFTLNATRCAVPVYRRLGFRAIGPERPSPLGVMTTPMLLVLPNPRAKGA</sequence>
<dbReference type="InterPro" id="IPR052564">
    <property type="entry name" value="N-acetyltrans/Recomb-assoc"/>
</dbReference>
<dbReference type="Pfam" id="PF13673">
    <property type="entry name" value="Acetyltransf_10"/>
    <property type="match status" value="1"/>
</dbReference>
<dbReference type="EMBL" id="JACZZA010000001">
    <property type="protein sequence ID" value="MBE1158750.1"/>
    <property type="molecule type" value="Genomic_DNA"/>
</dbReference>
<evidence type="ECO:0000313" key="3">
    <source>
        <dbReference type="Proteomes" id="UP000651010"/>
    </source>
</evidence>
<gene>
    <name evidence="2" type="ORF">IGX34_00030</name>
</gene>
<reference evidence="2 3" key="1">
    <citation type="submission" date="2020-09" db="EMBL/GenBank/DDBJ databases">
        <title>Dyella sp. 7MK23 isolated from forest soil.</title>
        <authorList>
            <person name="Fu J."/>
        </authorList>
    </citation>
    <scope>NUCLEOTIDE SEQUENCE [LARGE SCALE GENOMIC DNA]</scope>
    <source>
        <strain evidence="2 3">7MK23</strain>
    </source>
</reference>
<dbReference type="SUPFAM" id="SSF55729">
    <property type="entry name" value="Acyl-CoA N-acyltransferases (Nat)"/>
    <property type="match status" value="1"/>
</dbReference>
<dbReference type="PROSITE" id="PS51186">
    <property type="entry name" value="GNAT"/>
    <property type="match status" value="1"/>
</dbReference>
<protein>
    <submittedName>
        <fullName evidence="2">GNAT family N-acetyltransferase</fullName>
    </submittedName>
</protein>
<evidence type="ECO:0000313" key="2">
    <source>
        <dbReference type="EMBL" id="MBE1158750.1"/>
    </source>
</evidence>
<dbReference type="Proteomes" id="UP000651010">
    <property type="component" value="Unassembled WGS sequence"/>
</dbReference>
<organism evidence="2 3">
    <name type="scientific">Dyella acidiphila</name>
    <dbReference type="NCBI Taxonomy" id="2775866"/>
    <lineage>
        <taxon>Bacteria</taxon>
        <taxon>Pseudomonadati</taxon>
        <taxon>Pseudomonadota</taxon>
        <taxon>Gammaproteobacteria</taxon>
        <taxon>Lysobacterales</taxon>
        <taxon>Rhodanobacteraceae</taxon>
        <taxon>Dyella</taxon>
    </lineage>
</organism>
<dbReference type="InterPro" id="IPR000182">
    <property type="entry name" value="GNAT_dom"/>
</dbReference>
<keyword evidence="3" id="KW-1185">Reference proteome</keyword>
<dbReference type="CDD" id="cd04301">
    <property type="entry name" value="NAT_SF"/>
    <property type="match status" value="1"/>
</dbReference>
<dbReference type="PANTHER" id="PTHR43451:SF1">
    <property type="entry name" value="ACETYLTRANSFERASE"/>
    <property type="match status" value="1"/>
</dbReference>
<proteinExistence type="predicted"/>
<dbReference type="InterPro" id="IPR016181">
    <property type="entry name" value="Acyl_CoA_acyltransferase"/>
</dbReference>
<feature type="domain" description="N-acetyltransferase" evidence="1">
    <location>
        <begin position="18"/>
        <end position="170"/>
    </location>
</feature>
<dbReference type="PANTHER" id="PTHR43451">
    <property type="entry name" value="ACETYLTRANSFERASE (GNAT) FAMILY PROTEIN"/>
    <property type="match status" value="1"/>
</dbReference>
<comment type="caution">
    <text evidence="2">The sequence shown here is derived from an EMBL/GenBank/DDBJ whole genome shotgun (WGS) entry which is preliminary data.</text>
</comment>